<feature type="domain" description="C2H2-type" evidence="9">
    <location>
        <begin position="524"/>
        <end position="557"/>
    </location>
</feature>
<feature type="domain" description="C2H2-type" evidence="9">
    <location>
        <begin position="616"/>
        <end position="643"/>
    </location>
</feature>
<dbReference type="OrthoDB" id="3437960at2759"/>
<feature type="domain" description="C2H2-type" evidence="9">
    <location>
        <begin position="558"/>
        <end position="585"/>
    </location>
</feature>
<dbReference type="EMBL" id="KI669496">
    <property type="protein sequence ID" value="OCF36270.1"/>
    <property type="molecule type" value="Genomic_DNA"/>
</dbReference>
<evidence type="ECO:0000256" key="4">
    <source>
        <dbReference type="ARBA" id="ARBA00022833"/>
    </source>
</evidence>
<reference evidence="10 11" key="1">
    <citation type="submission" date="2013-07" db="EMBL/GenBank/DDBJ databases">
        <title>The Genome Sequence of Cryptococcus heveanensis BCC8398.</title>
        <authorList>
            <consortium name="The Broad Institute Genome Sequencing Platform"/>
            <person name="Cuomo C."/>
            <person name="Litvintseva A."/>
            <person name="Chen Y."/>
            <person name="Heitman J."/>
            <person name="Sun S."/>
            <person name="Springer D."/>
            <person name="Dromer F."/>
            <person name="Young S.K."/>
            <person name="Zeng Q."/>
            <person name="Gargeya S."/>
            <person name="Fitzgerald M."/>
            <person name="Abouelleil A."/>
            <person name="Alvarado L."/>
            <person name="Berlin A.M."/>
            <person name="Chapman S.B."/>
            <person name="Dewar J."/>
            <person name="Goldberg J."/>
            <person name="Griggs A."/>
            <person name="Gujja S."/>
            <person name="Hansen M."/>
            <person name="Howarth C."/>
            <person name="Imamovic A."/>
            <person name="Larimer J."/>
            <person name="McCowan C."/>
            <person name="Murphy C."/>
            <person name="Pearson M."/>
            <person name="Priest M."/>
            <person name="Roberts A."/>
            <person name="Saif S."/>
            <person name="Shea T."/>
            <person name="Sykes S."/>
            <person name="Wortman J."/>
            <person name="Nusbaum C."/>
            <person name="Birren B."/>
        </authorList>
    </citation>
    <scope>NUCLEOTIDE SEQUENCE [LARGE SCALE GENOMIC DNA]</scope>
    <source>
        <strain evidence="10 11">BCC8398</strain>
    </source>
</reference>
<dbReference type="FunFam" id="3.30.160.60:FF:002137">
    <property type="entry name" value="Specific RNA polymerase II transcription factor"/>
    <property type="match status" value="1"/>
</dbReference>
<feature type="region of interest" description="Disordered" evidence="8">
    <location>
        <begin position="39"/>
        <end position="69"/>
    </location>
</feature>
<feature type="domain" description="C2H2-type" evidence="9">
    <location>
        <begin position="644"/>
        <end position="668"/>
    </location>
</feature>
<feature type="compositionally biased region" description="Basic residues" evidence="8">
    <location>
        <begin position="442"/>
        <end position="465"/>
    </location>
</feature>
<dbReference type="PROSITE" id="PS00028">
    <property type="entry name" value="ZINC_FINGER_C2H2_1"/>
    <property type="match status" value="4"/>
</dbReference>
<dbReference type="FunFam" id="3.30.160.60:FF:000495">
    <property type="entry name" value="zinc finger protein 668"/>
    <property type="match status" value="1"/>
</dbReference>
<evidence type="ECO:0000256" key="1">
    <source>
        <dbReference type="ARBA" id="ARBA00022723"/>
    </source>
</evidence>
<keyword evidence="11" id="KW-1185">Reference proteome</keyword>
<dbReference type="FunFam" id="3.30.160.60:FF:000125">
    <property type="entry name" value="Putative zinc finger protein 143"/>
    <property type="match status" value="1"/>
</dbReference>
<dbReference type="GO" id="GO:0000981">
    <property type="term" value="F:DNA-binding transcription factor activity, RNA polymerase II-specific"/>
    <property type="evidence" value="ECO:0007669"/>
    <property type="project" value="TreeGrafter"/>
</dbReference>
<organism evidence="10 11">
    <name type="scientific">Kwoniella heveanensis BCC8398</name>
    <dbReference type="NCBI Taxonomy" id="1296120"/>
    <lineage>
        <taxon>Eukaryota</taxon>
        <taxon>Fungi</taxon>
        <taxon>Dikarya</taxon>
        <taxon>Basidiomycota</taxon>
        <taxon>Agaricomycotina</taxon>
        <taxon>Tremellomycetes</taxon>
        <taxon>Tremellales</taxon>
        <taxon>Cryptococcaceae</taxon>
        <taxon>Kwoniella</taxon>
    </lineage>
</organism>
<keyword evidence="4" id="KW-0862">Zinc</keyword>
<dbReference type="InterPro" id="IPR013087">
    <property type="entry name" value="Znf_C2H2_type"/>
</dbReference>
<dbReference type="InterPro" id="IPR036236">
    <property type="entry name" value="Znf_C2H2_sf"/>
</dbReference>
<sequence>MQFVASTTPLQTPIGSPALTHHDPWAHAAICCDHDHGASTSMAHQHQPQLQTQPQHSHSHSYSTSSTFPSPFVAQGMQTAFNNQLQQATCNPHTGEHNCQGECPLETYCCGGDYCCDDSNHCEGSEECCEDPSCEESSAVCHDDHDCGSQHDHCGHPHSIQGIEGLEGWTDAKEGCNTIQQLLECCNQPDCDIPVCTTDNATIHPPPMDPVAAMFAAMAAQPAIPTASADLTPTSTVEAMTHTCHWGNCHLVFKSMPDLLAHVASDHLSAWGTGPKPPAQDMVNATVPPPQTVAGLANHNGFVSTPPQQSFNNDMANLGINTALTTPQTSETDQLLSCLWDDCFPMPDLPSATSETFHSHNLPQQSSDLAITQAVPHAHNQQTTQPGHGHRHDHMGPNGEPFSPGTMLRHVLEEHLGVPGEIIGWPDQSTLESQKATSLIDHHHHHHHVDPHHLMHHHGHHHHHQFPTPPSTVNTTSSTSPTPVSGKPLICLWPGCPVEHVFPDSASLMDHLSEVHIPKGKDSYACHWDGCGNGEGRVFKSRQKVLRHLQSHTGHKPFVCGVCDQAFSEAAPLSAHMRRHAQQKPFKCEYPGCGKTFAVSSSLTIHMRTHNGEKPYICPHCGRGFVEASNLTKHIRTHTGERPFACAHPGCGKRFSRPDQLKRHMSVHDKPAGSHARRRSTATVATSATNDA</sequence>
<feature type="region of interest" description="Disordered" evidence="8">
    <location>
        <begin position="664"/>
        <end position="692"/>
    </location>
</feature>
<keyword evidence="2" id="KW-0677">Repeat</keyword>
<feature type="region of interest" description="Disordered" evidence="8">
    <location>
        <begin position="440"/>
        <end position="482"/>
    </location>
</feature>
<accession>A0A1B9GZ24</accession>
<feature type="compositionally biased region" description="Low complexity" evidence="8">
    <location>
        <begin position="44"/>
        <end position="69"/>
    </location>
</feature>
<evidence type="ECO:0000256" key="7">
    <source>
        <dbReference type="PROSITE-ProRule" id="PRU00042"/>
    </source>
</evidence>
<reference evidence="11" key="2">
    <citation type="submission" date="2013-12" db="EMBL/GenBank/DDBJ databases">
        <title>Evolution of pathogenesis and genome organization in the Tremellales.</title>
        <authorList>
            <person name="Cuomo C."/>
            <person name="Litvintseva A."/>
            <person name="Heitman J."/>
            <person name="Chen Y."/>
            <person name="Sun S."/>
            <person name="Springer D."/>
            <person name="Dromer F."/>
            <person name="Young S."/>
            <person name="Zeng Q."/>
            <person name="Chapman S."/>
            <person name="Gujja S."/>
            <person name="Saif S."/>
            <person name="Birren B."/>
        </authorList>
    </citation>
    <scope>NUCLEOTIDE SEQUENCE [LARGE SCALE GENOMIC DNA]</scope>
    <source>
        <strain evidence="11">BCC8398</strain>
    </source>
</reference>
<dbReference type="PANTHER" id="PTHR19818:SF139">
    <property type="entry name" value="PAIR-RULE PROTEIN ODD-PAIRED"/>
    <property type="match status" value="1"/>
</dbReference>
<dbReference type="STRING" id="1296120.A0A1B9GZ24"/>
<keyword evidence="5" id="KW-0805">Transcription regulation</keyword>
<dbReference type="InterPro" id="IPR050329">
    <property type="entry name" value="GLI_C2H2-zinc-finger"/>
</dbReference>
<dbReference type="Proteomes" id="UP000092666">
    <property type="component" value="Unassembled WGS sequence"/>
</dbReference>
<evidence type="ECO:0000313" key="11">
    <source>
        <dbReference type="Proteomes" id="UP000092666"/>
    </source>
</evidence>
<dbReference type="PANTHER" id="PTHR19818">
    <property type="entry name" value="ZINC FINGER PROTEIN ZIC AND GLI"/>
    <property type="match status" value="1"/>
</dbReference>
<keyword evidence="1" id="KW-0479">Metal-binding</keyword>
<dbReference type="SUPFAM" id="SSF57667">
    <property type="entry name" value="beta-beta-alpha zinc fingers"/>
    <property type="match status" value="4"/>
</dbReference>
<dbReference type="GO" id="GO:0008270">
    <property type="term" value="F:zinc ion binding"/>
    <property type="evidence" value="ECO:0007669"/>
    <property type="project" value="UniProtKB-KW"/>
</dbReference>
<keyword evidence="3 7" id="KW-0863">Zinc-finger</keyword>
<dbReference type="AlphaFoldDB" id="A0A1B9GZ24"/>
<feature type="compositionally biased region" description="Low complexity" evidence="8">
    <location>
        <begin position="681"/>
        <end position="692"/>
    </location>
</feature>
<keyword evidence="6" id="KW-0804">Transcription</keyword>
<dbReference type="Pfam" id="PF00096">
    <property type="entry name" value="zf-C2H2"/>
    <property type="match status" value="4"/>
</dbReference>
<dbReference type="FunFam" id="3.30.160.60:FF:002265">
    <property type="entry name" value="Specific RNA polymerase II transcription factor"/>
    <property type="match status" value="1"/>
</dbReference>
<evidence type="ECO:0000256" key="5">
    <source>
        <dbReference type="ARBA" id="ARBA00023015"/>
    </source>
</evidence>
<dbReference type="SMART" id="SM00355">
    <property type="entry name" value="ZnF_C2H2"/>
    <property type="match status" value="7"/>
</dbReference>
<gene>
    <name evidence="10" type="ORF">I316_02144</name>
</gene>
<name>A0A1B9GZ24_9TREE</name>
<dbReference type="Gene3D" id="3.30.160.60">
    <property type="entry name" value="Classic Zinc Finger"/>
    <property type="match status" value="6"/>
</dbReference>
<dbReference type="GO" id="GO:0000978">
    <property type="term" value="F:RNA polymerase II cis-regulatory region sequence-specific DNA binding"/>
    <property type="evidence" value="ECO:0007669"/>
    <property type="project" value="UniProtKB-ARBA"/>
</dbReference>
<dbReference type="PROSITE" id="PS50157">
    <property type="entry name" value="ZINC_FINGER_C2H2_2"/>
    <property type="match status" value="5"/>
</dbReference>
<evidence type="ECO:0000256" key="3">
    <source>
        <dbReference type="ARBA" id="ARBA00022771"/>
    </source>
</evidence>
<feature type="domain" description="C2H2-type" evidence="9">
    <location>
        <begin position="586"/>
        <end position="615"/>
    </location>
</feature>
<proteinExistence type="predicted"/>
<protein>
    <recommendedName>
        <fullName evidence="9">C2H2-type domain-containing protein</fullName>
    </recommendedName>
</protein>
<evidence type="ECO:0000313" key="10">
    <source>
        <dbReference type="EMBL" id="OCF36270.1"/>
    </source>
</evidence>
<evidence type="ECO:0000256" key="8">
    <source>
        <dbReference type="SAM" id="MobiDB-lite"/>
    </source>
</evidence>
<evidence type="ECO:0000259" key="9">
    <source>
        <dbReference type="PROSITE" id="PS50157"/>
    </source>
</evidence>
<dbReference type="GO" id="GO:0005634">
    <property type="term" value="C:nucleus"/>
    <property type="evidence" value="ECO:0007669"/>
    <property type="project" value="UniProtKB-ARBA"/>
</dbReference>
<feature type="compositionally biased region" description="Low complexity" evidence="8">
    <location>
        <begin position="471"/>
        <end position="482"/>
    </location>
</feature>
<dbReference type="GO" id="GO:0045944">
    <property type="term" value="P:positive regulation of transcription by RNA polymerase II"/>
    <property type="evidence" value="ECO:0007669"/>
    <property type="project" value="UniProtKB-ARBA"/>
</dbReference>
<evidence type="ECO:0000256" key="6">
    <source>
        <dbReference type="ARBA" id="ARBA00023163"/>
    </source>
</evidence>
<evidence type="ECO:0000256" key="2">
    <source>
        <dbReference type="ARBA" id="ARBA00022737"/>
    </source>
</evidence>